<dbReference type="PROSITE" id="PS01124">
    <property type="entry name" value="HTH_ARAC_FAMILY_2"/>
    <property type="match status" value="1"/>
</dbReference>
<feature type="chain" id="PRO_5015770492" description="histidine kinase" evidence="6">
    <location>
        <begin position="18"/>
        <end position="943"/>
    </location>
</feature>
<evidence type="ECO:0000313" key="11">
    <source>
        <dbReference type="Proteomes" id="UP000239068"/>
    </source>
</evidence>
<evidence type="ECO:0000256" key="4">
    <source>
        <dbReference type="PROSITE-ProRule" id="PRU00169"/>
    </source>
</evidence>
<dbReference type="InterPro" id="IPR036890">
    <property type="entry name" value="HATPase_C_sf"/>
</dbReference>
<dbReference type="SUPFAM" id="SSF55874">
    <property type="entry name" value="ATPase domain of HSP90 chaperone/DNA topoisomerase II/histidine kinase"/>
    <property type="match status" value="1"/>
</dbReference>
<dbReference type="Gene3D" id="1.10.10.60">
    <property type="entry name" value="Homeodomain-like"/>
    <property type="match status" value="2"/>
</dbReference>
<protein>
    <recommendedName>
        <fullName evidence="2">histidine kinase</fullName>
        <ecNumber evidence="2">2.7.13.3</ecNumber>
    </recommendedName>
</protein>
<comment type="caution">
    <text evidence="10">The sequence shown here is derived from an EMBL/GenBank/DDBJ whole genome shotgun (WGS) entry which is preliminary data.</text>
</comment>
<organism evidence="10 11">
    <name type="scientific">Polaribacter glomeratus</name>
    <dbReference type="NCBI Taxonomy" id="102"/>
    <lineage>
        <taxon>Bacteria</taxon>
        <taxon>Pseudomonadati</taxon>
        <taxon>Bacteroidota</taxon>
        <taxon>Flavobacteriia</taxon>
        <taxon>Flavobacteriales</taxon>
        <taxon>Flavobacteriaceae</taxon>
    </lineage>
</organism>
<dbReference type="GO" id="GO:0043565">
    <property type="term" value="F:sequence-specific DNA binding"/>
    <property type="evidence" value="ECO:0007669"/>
    <property type="project" value="InterPro"/>
</dbReference>
<feature type="transmembrane region" description="Helical" evidence="5">
    <location>
        <begin position="398"/>
        <end position="419"/>
    </location>
</feature>
<name>A0A2S7WWK3_9FLAO</name>
<evidence type="ECO:0000256" key="5">
    <source>
        <dbReference type="SAM" id="Phobius"/>
    </source>
</evidence>
<dbReference type="InterPro" id="IPR001789">
    <property type="entry name" value="Sig_transdc_resp-reg_receiver"/>
</dbReference>
<gene>
    <name evidence="10" type="ORF">BTO16_04830</name>
</gene>
<dbReference type="InterPro" id="IPR018060">
    <property type="entry name" value="HTH_AraC"/>
</dbReference>
<dbReference type="Gene3D" id="1.10.287.130">
    <property type="match status" value="1"/>
</dbReference>
<dbReference type="EMBL" id="MSCM01000001">
    <property type="protein sequence ID" value="PQJ81937.1"/>
    <property type="molecule type" value="Genomic_DNA"/>
</dbReference>
<dbReference type="InterPro" id="IPR004358">
    <property type="entry name" value="Sig_transdc_His_kin-like_C"/>
</dbReference>
<evidence type="ECO:0000256" key="1">
    <source>
        <dbReference type="ARBA" id="ARBA00000085"/>
    </source>
</evidence>
<keyword evidence="5" id="KW-1133">Transmembrane helix</keyword>
<evidence type="ECO:0000256" key="2">
    <source>
        <dbReference type="ARBA" id="ARBA00012438"/>
    </source>
</evidence>
<dbReference type="InterPro" id="IPR003661">
    <property type="entry name" value="HisK_dim/P_dom"/>
</dbReference>
<evidence type="ECO:0000259" key="7">
    <source>
        <dbReference type="PROSITE" id="PS01124"/>
    </source>
</evidence>
<dbReference type="SMART" id="SM00342">
    <property type="entry name" value="HTH_ARAC"/>
    <property type="match status" value="1"/>
</dbReference>
<dbReference type="Pfam" id="PF02518">
    <property type="entry name" value="HATPase_c"/>
    <property type="match status" value="1"/>
</dbReference>
<feature type="domain" description="HTH araC/xylS-type" evidence="7">
    <location>
        <begin position="841"/>
        <end position="941"/>
    </location>
</feature>
<proteinExistence type="predicted"/>
<keyword evidence="3 4" id="KW-0597">Phosphoprotein</keyword>
<dbReference type="GO" id="GO:0000155">
    <property type="term" value="F:phosphorelay sensor kinase activity"/>
    <property type="evidence" value="ECO:0007669"/>
    <property type="project" value="InterPro"/>
</dbReference>
<dbReference type="SMART" id="SM00388">
    <property type="entry name" value="HisKA"/>
    <property type="match status" value="1"/>
</dbReference>
<dbReference type="OrthoDB" id="358279at2"/>
<feature type="domain" description="Response regulatory" evidence="9">
    <location>
        <begin position="698"/>
        <end position="813"/>
    </location>
</feature>
<dbReference type="GO" id="GO:0003700">
    <property type="term" value="F:DNA-binding transcription factor activity"/>
    <property type="evidence" value="ECO:0007669"/>
    <property type="project" value="InterPro"/>
</dbReference>
<dbReference type="Pfam" id="PF00072">
    <property type="entry name" value="Response_reg"/>
    <property type="match status" value="1"/>
</dbReference>
<dbReference type="PROSITE" id="PS50110">
    <property type="entry name" value="RESPONSE_REGULATORY"/>
    <property type="match status" value="1"/>
</dbReference>
<dbReference type="RefSeq" id="WP_105020507.1">
    <property type="nucleotide sequence ID" value="NZ_MSCM01000001.1"/>
</dbReference>
<keyword evidence="11" id="KW-1185">Reference proteome</keyword>
<sequence>MKYLLLLLFSLHFSAHSQSSKNANQVATVLEFSSKLIKEIKTLPIDTIQKRSLYLLSLINNNNKIDTISSIQHARLKASLNVMALYATKDKLDSVKYYRNSIIKNIFKDSLKLNFDYNKILAFSEFYYAGIEEKKLNYSAALEAYYTAFNLFKRTKDKQKTLTCLIELINLHLVTKNISLAYSTFDTLNEIFNEYQLNPLIELDPLLGNHILLVHGKILYEDKKYKQSLEVLKNINKKLYKLNSPYLFAYNNAISYTYLGNHKIDSALIFAKKNSNVAELPLEYLFSKNKLFSQIYIAKKEYKTAEKYIDTTLKVLKGSNMSSHSYIYDIMSKIEENKGNYKKAFQYYTQYKVIEDSINSLELERKGILINYSIRKELVHFKESTKIRETLFKKNTDILLLVMVLIVVVILSAFTIISIHKKEKRRKLKLELEFVKKTAKERKKFLENLSHEIRTPISIIIGYLNLIKNNSMNTDKIVSYSEKTIDTSEHMIDSLNNFLTLSKLNVVELKAKKTLKPFRNFVEELVFSFEACANLKNQGLYYKSNIKTEVSIDFEYEYLNKIICNLIMNAIKYTNTEKTIYVTSNIEEKYYILTVIDEGVGISINELDTIFNRFQQTEKNSENGGFGIGLSLVHELVTVLNGIVSVKSEPDIGSIFTVQIPLEIPHQSLYVCTVAQEYQCVHAVRMHPKVSVKNNLPKALIVDDNIEMISYYKDLLDTKLNCTFAFNGVKGLEIAKQQQFDIVISDYKMPQMNGFEFKAALNKLENYKNIPFIMITATPLIIYETIELSIGIDDCITKPFKNEELLARVHNLLENTIYKNKVKNIDKDIVDFSGSFSVLMEKINRIIILNIANEAFSVKNLAKECAFSQQHLSLILKKNTGLTPGKLILEIRLLKAYEYILNQTYQTLNEVIYAVGLNSRTYFNKVFLKRFGIKPNDLLKKTN</sequence>
<keyword evidence="5" id="KW-0812">Transmembrane</keyword>
<dbReference type="InterPro" id="IPR011006">
    <property type="entry name" value="CheY-like_superfamily"/>
</dbReference>
<dbReference type="InterPro" id="IPR036097">
    <property type="entry name" value="HisK_dim/P_sf"/>
</dbReference>
<dbReference type="SMART" id="SM00387">
    <property type="entry name" value="HATPase_c"/>
    <property type="match status" value="1"/>
</dbReference>
<feature type="signal peptide" evidence="6">
    <location>
        <begin position="1"/>
        <end position="17"/>
    </location>
</feature>
<dbReference type="CDD" id="cd00082">
    <property type="entry name" value="HisKA"/>
    <property type="match status" value="1"/>
</dbReference>
<dbReference type="Proteomes" id="UP000239068">
    <property type="component" value="Unassembled WGS sequence"/>
</dbReference>
<dbReference type="Pfam" id="PF12833">
    <property type="entry name" value="HTH_18"/>
    <property type="match status" value="1"/>
</dbReference>
<dbReference type="PANTHER" id="PTHR43547:SF2">
    <property type="entry name" value="HYBRID SIGNAL TRANSDUCTION HISTIDINE KINASE C"/>
    <property type="match status" value="1"/>
</dbReference>
<dbReference type="Gene3D" id="3.40.50.2300">
    <property type="match status" value="1"/>
</dbReference>
<dbReference type="Pfam" id="PF00512">
    <property type="entry name" value="HisKA"/>
    <property type="match status" value="1"/>
</dbReference>
<dbReference type="PRINTS" id="PR00344">
    <property type="entry name" value="BCTRLSENSOR"/>
</dbReference>
<dbReference type="InterPro" id="IPR005467">
    <property type="entry name" value="His_kinase_dom"/>
</dbReference>
<dbReference type="InterPro" id="IPR003594">
    <property type="entry name" value="HATPase_dom"/>
</dbReference>
<dbReference type="SMART" id="SM00448">
    <property type="entry name" value="REC"/>
    <property type="match status" value="1"/>
</dbReference>
<evidence type="ECO:0000259" key="9">
    <source>
        <dbReference type="PROSITE" id="PS50110"/>
    </source>
</evidence>
<dbReference type="CDD" id="cd00075">
    <property type="entry name" value="HATPase"/>
    <property type="match status" value="1"/>
</dbReference>
<feature type="domain" description="Histidine kinase" evidence="8">
    <location>
        <begin position="448"/>
        <end position="664"/>
    </location>
</feature>
<dbReference type="SUPFAM" id="SSF47384">
    <property type="entry name" value="Homodimeric domain of signal transducing histidine kinase"/>
    <property type="match status" value="1"/>
</dbReference>
<dbReference type="EC" id="2.7.13.3" evidence="2"/>
<evidence type="ECO:0000313" key="10">
    <source>
        <dbReference type="EMBL" id="PQJ81937.1"/>
    </source>
</evidence>
<evidence type="ECO:0000256" key="3">
    <source>
        <dbReference type="ARBA" id="ARBA00022553"/>
    </source>
</evidence>
<comment type="catalytic activity">
    <reaction evidence="1">
        <text>ATP + protein L-histidine = ADP + protein N-phospho-L-histidine.</text>
        <dbReference type="EC" id="2.7.13.3"/>
    </reaction>
</comment>
<evidence type="ECO:0000259" key="8">
    <source>
        <dbReference type="PROSITE" id="PS50109"/>
    </source>
</evidence>
<evidence type="ECO:0000256" key="6">
    <source>
        <dbReference type="SAM" id="SignalP"/>
    </source>
</evidence>
<dbReference type="AlphaFoldDB" id="A0A2S7WWK3"/>
<keyword evidence="5" id="KW-0472">Membrane</keyword>
<dbReference type="Gene3D" id="3.30.565.10">
    <property type="entry name" value="Histidine kinase-like ATPase, C-terminal domain"/>
    <property type="match status" value="1"/>
</dbReference>
<feature type="modified residue" description="4-aspartylphosphate" evidence="4">
    <location>
        <position position="746"/>
    </location>
</feature>
<dbReference type="PANTHER" id="PTHR43547">
    <property type="entry name" value="TWO-COMPONENT HISTIDINE KINASE"/>
    <property type="match status" value="1"/>
</dbReference>
<keyword evidence="6" id="KW-0732">Signal</keyword>
<reference evidence="10 11" key="1">
    <citation type="submission" date="2016-12" db="EMBL/GenBank/DDBJ databases">
        <title>Trade-off between light-utilization and light-protection in marine flavobacteria.</title>
        <authorList>
            <person name="Kumagai Y."/>
            <person name="Yoshizawa S."/>
            <person name="Kogure K."/>
            <person name="Iwasaki W."/>
        </authorList>
    </citation>
    <scope>NUCLEOTIDE SEQUENCE [LARGE SCALE GENOMIC DNA]</scope>
    <source>
        <strain evidence="10 11">ATCC 43844</strain>
    </source>
</reference>
<dbReference type="SUPFAM" id="SSF52172">
    <property type="entry name" value="CheY-like"/>
    <property type="match status" value="1"/>
</dbReference>
<dbReference type="PROSITE" id="PS50109">
    <property type="entry name" value="HIS_KIN"/>
    <property type="match status" value="1"/>
</dbReference>
<accession>A0A2S7WWK3</accession>